<dbReference type="AlphaFoldDB" id="A0A8J3IY17"/>
<reference evidence="2" key="1">
    <citation type="submission" date="2020-10" db="EMBL/GenBank/DDBJ databases">
        <title>Taxonomic study of unclassified bacteria belonging to the class Ktedonobacteria.</title>
        <authorList>
            <person name="Yabe S."/>
            <person name="Wang C.M."/>
            <person name="Zheng Y."/>
            <person name="Sakai Y."/>
            <person name="Cavaletti L."/>
            <person name="Monciardini P."/>
            <person name="Donadio S."/>
        </authorList>
    </citation>
    <scope>NUCLEOTIDE SEQUENCE</scope>
    <source>
        <strain evidence="2">ID150040</strain>
    </source>
</reference>
<dbReference type="Proteomes" id="UP000597444">
    <property type="component" value="Unassembled WGS sequence"/>
</dbReference>
<dbReference type="InterPro" id="IPR038721">
    <property type="entry name" value="IS701-like_DDE_dom"/>
</dbReference>
<dbReference type="InterPro" id="IPR039365">
    <property type="entry name" value="IS701-like"/>
</dbReference>
<proteinExistence type="predicted"/>
<feature type="domain" description="Transposase IS701-like DDE" evidence="1">
    <location>
        <begin position="21"/>
        <end position="120"/>
    </location>
</feature>
<gene>
    <name evidence="2" type="ORF">KSF_106210</name>
</gene>
<comment type="caution">
    <text evidence="2">The sequence shown here is derived from an EMBL/GenBank/DDBJ whole genome shotgun (WGS) entry which is preliminary data.</text>
</comment>
<accession>A0A8J3IY17</accession>
<keyword evidence="3" id="KW-1185">Reference proteome</keyword>
<dbReference type="RefSeq" id="WP_220211049.1">
    <property type="nucleotide sequence ID" value="NZ_BNJK01000002.1"/>
</dbReference>
<dbReference type="PANTHER" id="PTHR33627">
    <property type="entry name" value="TRANSPOSASE"/>
    <property type="match status" value="1"/>
</dbReference>
<dbReference type="PANTHER" id="PTHR33627:SF1">
    <property type="entry name" value="TRANSPOSASE"/>
    <property type="match status" value="1"/>
</dbReference>
<evidence type="ECO:0000259" key="1">
    <source>
        <dbReference type="Pfam" id="PF13546"/>
    </source>
</evidence>
<name>A0A8J3IY17_9CHLR</name>
<organism evidence="2 3">
    <name type="scientific">Reticulibacter mediterranei</name>
    <dbReference type="NCBI Taxonomy" id="2778369"/>
    <lineage>
        <taxon>Bacteria</taxon>
        <taxon>Bacillati</taxon>
        <taxon>Chloroflexota</taxon>
        <taxon>Ktedonobacteria</taxon>
        <taxon>Ktedonobacterales</taxon>
        <taxon>Reticulibacteraceae</taxon>
        <taxon>Reticulibacter</taxon>
    </lineage>
</organism>
<sequence>MTKRREVAKAPAPLEEYCEHFDPLFNRSNQRESFRQYLEGLLLPSERNKTLTGLVNTEPVVGAQLPRAQKLQWFLSESEWDEQAVQAQRLRLLREEKTTAPNGQGVLVIDETGDRKAGRHPGSCWAAISG</sequence>
<evidence type="ECO:0000313" key="2">
    <source>
        <dbReference type="EMBL" id="GHP00574.1"/>
    </source>
</evidence>
<protein>
    <recommendedName>
        <fullName evidence="1">Transposase IS701-like DDE domain-containing protein</fullName>
    </recommendedName>
</protein>
<dbReference type="Pfam" id="PF13546">
    <property type="entry name" value="DDE_5"/>
    <property type="match status" value="1"/>
</dbReference>
<dbReference type="EMBL" id="BNJK01000002">
    <property type="protein sequence ID" value="GHP00574.1"/>
    <property type="molecule type" value="Genomic_DNA"/>
</dbReference>
<evidence type="ECO:0000313" key="3">
    <source>
        <dbReference type="Proteomes" id="UP000597444"/>
    </source>
</evidence>